<evidence type="ECO:0000259" key="2">
    <source>
        <dbReference type="Pfam" id="PF04937"/>
    </source>
</evidence>
<feature type="compositionally biased region" description="Basic and acidic residues" evidence="1">
    <location>
        <begin position="142"/>
        <end position="154"/>
    </location>
</feature>
<dbReference type="PANTHER" id="PTHR32166:SF123">
    <property type="entry name" value="BED-TYPE DOMAIN-CONTAINING PROTEIN"/>
    <property type="match status" value="1"/>
</dbReference>
<dbReference type="InterPro" id="IPR007021">
    <property type="entry name" value="DUF659"/>
</dbReference>
<feature type="compositionally biased region" description="Basic residues" evidence="1">
    <location>
        <begin position="250"/>
        <end position="261"/>
    </location>
</feature>
<feature type="compositionally biased region" description="Basic and acidic residues" evidence="1">
    <location>
        <begin position="107"/>
        <end position="128"/>
    </location>
</feature>
<feature type="region of interest" description="Disordered" evidence="1">
    <location>
        <begin position="1001"/>
        <end position="1097"/>
    </location>
</feature>
<protein>
    <recommendedName>
        <fullName evidence="2">DUF659 domain-containing protein</fullName>
    </recommendedName>
</protein>
<dbReference type="SUPFAM" id="SSF53098">
    <property type="entry name" value="Ribonuclease H-like"/>
    <property type="match status" value="1"/>
</dbReference>
<comment type="caution">
    <text evidence="3">The sequence shown here is derived from an EMBL/GenBank/DDBJ whole genome shotgun (WGS) entry which is preliminary data.</text>
</comment>
<feature type="domain" description="DUF659" evidence="2">
    <location>
        <begin position="415"/>
        <end position="558"/>
    </location>
</feature>
<proteinExistence type="predicted"/>
<feature type="region of interest" description="Disordered" evidence="1">
    <location>
        <begin position="864"/>
        <end position="895"/>
    </location>
</feature>
<evidence type="ECO:0000313" key="4">
    <source>
        <dbReference type="Proteomes" id="UP000265515"/>
    </source>
</evidence>
<reference evidence="3 4" key="1">
    <citation type="journal article" date="2018" name="Cell">
        <title>The Chara Genome: Secondary Complexity and Implications for Plant Terrestrialization.</title>
        <authorList>
            <person name="Nishiyama T."/>
            <person name="Sakayama H."/>
            <person name="Vries J.D."/>
            <person name="Buschmann H."/>
            <person name="Saint-Marcoux D."/>
            <person name="Ullrich K.K."/>
            <person name="Haas F.B."/>
            <person name="Vanderstraeten L."/>
            <person name="Becker D."/>
            <person name="Lang D."/>
            <person name="Vosolsobe S."/>
            <person name="Rombauts S."/>
            <person name="Wilhelmsson P.K.I."/>
            <person name="Janitza P."/>
            <person name="Kern R."/>
            <person name="Heyl A."/>
            <person name="Rumpler F."/>
            <person name="Villalobos L.I.A.C."/>
            <person name="Clay J.M."/>
            <person name="Skokan R."/>
            <person name="Toyoda A."/>
            <person name="Suzuki Y."/>
            <person name="Kagoshima H."/>
            <person name="Schijlen E."/>
            <person name="Tajeshwar N."/>
            <person name="Catarino B."/>
            <person name="Hetherington A.J."/>
            <person name="Saltykova A."/>
            <person name="Bonnot C."/>
            <person name="Breuninger H."/>
            <person name="Symeonidi A."/>
            <person name="Radhakrishnan G.V."/>
            <person name="Van Nieuwerburgh F."/>
            <person name="Deforce D."/>
            <person name="Chang C."/>
            <person name="Karol K.G."/>
            <person name="Hedrich R."/>
            <person name="Ulvskov P."/>
            <person name="Glockner G."/>
            <person name="Delwiche C.F."/>
            <person name="Petrasek J."/>
            <person name="Van de Peer Y."/>
            <person name="Friml J."/>
            <person name="Beilby M."/>
            <person name="Dolan L."/>
            <person name="Kohara Y."/>
            <person name="Sugano S."/>
            <person name="Fujiyama A."/>
            <person name="Delaux P.-M."/>
            <person name="Quint M."/>
            <person name="TheiBen G."/>
            <person name="Hagemann M."/>
            <person name="Harholt J."/>
            <person name="Dunand C."/>
            <person name="Zachgo S."/>
            <person name="Langdale J."/>
            <person name="Maumus F."/>
            <person name="Straeten D.V.D."/>
            <person name="Gould S.B."/>
            <person name="Rensing S.A."/>
        </authorList>
    </citation>
    <scope>NUCLEOTIDE SEQUENCE [LARGE SCALE GENOMIC DNA]</scope>
    <source>
        <strain evidence="3 4">S276</strain>
    </source>
</reference>
<organism evidence="3 4">
    <name type="scientific">Chara braunii</name>
    <name type="common">Braun's stonewort</name>
    <dbReference type="NCBI Taxonomy" id="69332"/>
    <lineage>
        <taxon>Eukaryota</taxon>
        <taxon>Viridiplantae</taxon>
        <taxon>Streptophyta</taxon>
        <taxon>Charophyceae</taxon>
        <taxon>Charales</taxon>
        <taxon>Characeae</taxon>
        <taxon>Chara</taxon>
    </lineage>
</organism>
<feature type="compositionally biased region" description="Basic residues" evidence="1">
    <location>
        <begin position="129"/>
        <end position="141"/>
    </location>
</feature>
<evidence type="ECO:0000256" key="1">
    <source>
        <dbReference type="SAM" id="MobiDB-lite"/>
    </source>
</evidence>
<dbReference type="STRING" id="69332.A0A388L8K2"/>
<dbReference type="OrthoDB" id="1712654at2759"/>
<accession>A0A388L8K2</accession>
<feature type="compositionally biased region" description="Basic and acidic residues" evidence="1">
    <location>
        <begin position="1083"/>
        <end position="1097"/>
    </location>
</feature>
<feature type="compositionally biased region" description="Acidic residues" evidence="1">
    <location>
        <begin position="877"/>
        <end position="890"/>
    </location>
</feature>
<gene>
    <name evidence="3" type="ORF">CBR_g27867</name>
</gene>
<feature type="region of interest" description="Disordered" evidence="1">
    <location>
        <begin position="168"/>
        <end position="261"/>
    </location>
</feature>
<dbReference type="PANTHER" id="PTHR32166">
    <property type="entry name" value="OSJNBA0013A04.12 PROTEIN"/>
    <property type="match status" value="1"/>
</dbReference>
<feature type="compositionally biased region" description="Basic and acidic residues" evidence="1">
    <location>
        <begin position="85"/>
        <end position="98"/>
    </location>
</feature>
<feature type="compositionally biased region" description="Basic residues" evidence="1">
    <location>
        <begin position="1037"/>
        <end position="1052"/>
    </location>
</feature>
<feature type="compositionally biased region" description="Basic and acidic residues" evidence="1">
    <location>
        <begin position="217"/>
        <end position="226"/>
    </location>
</feature>
<feature type="region of interest" description="Disordered" evidence="1">
    <location>
        <begin position="44"/>
        <end position="154"/>
    </location>
</feature>
<feature type="compositionally biased region" description="Polar residues" evidence="1">
    <location>
        <begin position="864"/>
        <end position="873"/>
    </location>
</feature>
<sequence length="1097" mass="125920">MASSSQGGNRGGEGSRRGVQTYYSCKLSGHYARDCGQYWKEKFEAQGGRASEDQSSDARVQQYRGRSSSPVRRRWEPAQRSPSTDSRRNDRRERRDDVSELVGLLMVEREEKQSREKEEQERARMEKQKRGKEAKRRKKEERKRIEQKENEERLARIVDIQFSKRWGGAREDRGANSSPEYKKCRRRLRRANRRAKHGRRCTHSESDNEEEIAAIRGRTEELTLTDKRKRATTTEEDSSLSSLANTPLQRSRRGLPPRTARSAKKMKTILQPITLKRLREKGDPGVKGAAAKVGAGARQQFVNETIRHLDNLDYRQVQKMCKHAGVPYIRKGQVVAALAEERARVAYEVSHVGSVENPRGHAQRVVTKNEQTSRRVDRWMACTNQPFNMVENEFFLDMVNTIREAHPSWKLHSREEARNGRLNGQHQRAVDNVGRLAKKWARTGCMVQVDGWSDRRGRPQVNVMVSSPIGTVFWKSVAGKDKDASAYYKILTTSIEEIDPRSVVGVIMDNVRVCVKAGKLVEKKYPWIFRVGCTSHALDLALKDMDKRIPWFAKTVKRGNVLGKFVMNHDKVRALFLTKSNGVQIKKPGVTRFATNIIMLQSLWDRRNALKLTVAASGGVEKALRTTDPIVTLLKLVDGPGATVAKVYHRMDCVVESIRKLDILTDFEKAEVESILMERWAFMTSELHCAAAFLDPEYRSQGSFKDTEIRAGFNIWLYTWCTNEMFDDMSWQVDEWVNLRGGLESEEALCAARTKTPAMWWDAFGSRLHLLQPQAIRLLGQASFSAACKRNWSLHELVFGRRRRKLMPTRLSKLVYNNWNLHLQWRQEHGCGVDDVRISWVEEMPDAELKEEAEQFYNEWVKRVTNSTPSGENDASKEEDESEDNGDGEEVPMARRWLRNDEVDNAMDQEEGLAHIDKYTNDWHFNTRPGRQLERALRRLSGHQRPAPEVRYNKDRELALRARETGDWVEGRKEDGSSRQRKVWCGDECRRDGKHVAEEVIAPPEKRRRGRLTNKEVAARKAAMRAEKRKAAVEALRKKKTAAKKKAAAKTRKRDDIIDDDSTEACSSSSNSSEEGDDEDHDPIDGEPRSAEEGTEH</sequence>
<keyword evidence="4" id="KW-1185">Reference proteome</keyword>
<dbReference type="EMBL" id="BFEA01000299">
    <property type="protein sequence ID" value="GBG78641.1"/>
    <property type="molecule type" value="Genomic_DNA"/>
</dbReference>
<dbReference type="Pfam" id="PF04937">
    <property type="entry name" value="DUF659"/>
    <property type="match status" value="1"/>
</dbReference>
<dbReference type="AlphaFoldDB" id="A0A388L8K2"/>
<dbReference type="Gramene" id="GBG78641">
    <property type="protein sequence ID" value="GBG78641"/>
    <property type="gene ID" value="CBR_g27867"/>
</dbReference>
<evidence type="ECO:0000313" key="3">
    <source>
        <dbReference type="EMBL" id="GBG78641.1"/>
    </source>
</evidence>
<feature type="compositionally biased region" description="Low complexity" evidence="1">
    <location>
        <begin position="1064"/>
        <end position="1073"/>
    </location>
</feature>
<feature type="compositionally biased region" description="Basic residues" evidence="1">
    <location>
        <begin position="183"/>
        <end position="201"/>
    </location>
</feature>
<feature type="compositionally biased region" description="Basic and acidic residues" evidence="1">
    <location>
        <begin position="1013"/>
        <end position="1036"/>
    </location>
</feature>
<dbReference type="InterPro" id="IPR012337">
    <property type="entry name" value="RNaseH-like_sf"/>
</dbReference>
<dbReference type="Proteomes" id="UP000265515">
    <property type="component" value="Unassembled WGS sequence"/>
</dbReference>
<dbReference type="OMA" id="LMERWAF"/>
<name>A0A388L8K2_CHABU</name>